<protein>
    <submittedName>
        <fullName evidence="2">Ribosomal-protein-serine acetyltransferase</fullName>
    </submittedName>
</protein>
<keyword evidence="2" id="KW-0808">Transferase</keyword>
<dbReference type="Proteomes" id="UP000182347">
    <property type="component" value="Unassembled WGS sequence"/>
</dbReference>
<dbReference type="AlphaFoldDB" id="A0A1G9VWW3"/>
<evidence type="ECO:0000259" key="1">
    <source>
        <dbReference type="PROSITE" id="PS51186"/>
    </source>
</evidence>
<dbReference type="GO" id="GO:0008999">
    <property type="term" value="F:protein-N-terminal-alanine acetyltransferase activity"/>
    <property type="evidence" value="ECO:0007669"/>
    <property type="project" value="TreeGrafter"/>
</dbReference>
<keyword evidence="3" id="KW-1185">Reference proteome</keyword>
<dbReference type="PANTHER" id="PTHR43441:SF12">
    <property type="entry name" value="RIBOSOMAL N-ACETYLTRANSFERASE YDAF-RELATED"/>
    <property type="match status" value="1"/>
</dbReference>
<dbReference type="GO" id="GO:0005737">
    <property type="term" value="C:cytoplasm"/>
    <property type="evidence" value="ECO:0007669"/>
    <property type="project" value="TreeGrafter"/>
</dbReference>
<name>A0A1G9VWW3_9BACI</name>
<proteinExistence type="predicted"/>
<dbReference type="RefSeq" id="WP_074600409.1">
    <property type="nucleotide sequence ID" value="NZ_FNHF01000005.1"/>
</dbReference>
<evidence type="ECO:0000313" key="3">
    <source>
        <dbReference type="Proteomes" id="UP000182347"/>
    </source>
</evidence>
<dbReference type="GO" id="GO:1990189">
    <property type="term" value="F:protein N-terminal-serine acetyltransferase activity"/>
    <property type="evidence" value="ECO:0007669"/>
    <property type="project" value="TreeGrafter"/>
</dbReference>
<dbReference type="InterPro" id="IPR051908">
    <property type="entry name" value="Ribosomal_N-acetyltransferase"/>
</dbReference>
<dbReference type="InterPro" id="IPR016181">
    <property type="entry name" value="Acyl_CoA_acyltransferase"/>
</dbReference>
<dbReference type="Gene3D" id="3.40.630.30">
    <property type="match status" value="1"/>
</dbReference>
<dbReference type="SUPFAM" id="SSF55729">
    <property type="entry name" value="Acyl-CoA N-acyltransferases (Nat)"/>
    <property type="match status" value="1"/>
</dbReference>
<evidence type="ECO:0000313" key="2">
    <source>
        <dbReference type="EMBL" id="SDM76700.1"/>
    </source>
</evidence>
<feature type="domain" description="N-acetyltransferase" evidence="1">
    <location>
        <begin position="21"/>
        <end position="176"/>
    </location>
</feature>
<dbReference type="PANTHER" id="PTHR43441">
    <property type="entry name" value="RIBOSOMAL-PROTEIN-SERINE ACETYLTRANSFERASE"/>
    <property type="match status" value="1"/>
</dbReference>
<gene>
    <name evidence="2" type="ORF">SAMN05216244_3345</name>
</gene>
<dbReference type="EMBL" id="FNHF01000005">
    <property type="protein sequence ID" value="SDM76700.1"/>
    <property type="molecule type" value="Genomic_DNA"/>
</dbReference>
<sequence>MFTYQVDEEVQLKLMELNDAEELFALTDSSREYLREFLRWVDGTTGKEDTQAFIQSGLQHFADNKSLTTAILYRGKIAGVIGFHEINWHNKSASIGYWLGENHQGKGIMSRSVKALTSYGFDRLDLNRIEIRAAAENVKSRAIPEKLGFTKEGCIRQAEWLYDHFVDHVVYGMLAAEWPHQYKKNS</sequence>
<dbReference type="STRING" id="482461.SAMN05216244_3345"/>
<dbReference type="Pfam" id="PF13302">
    <property type="entry name" value="Acetyltransf_3"/>
    <property type="match status" value="1"/>
</dbReference>
<dbReference type="PROSITE" id="PS51186">
    <property type="entry name" value="GNAT"/>
    <property type="match status" value="1"/>
</dbReference>
<dbReference type="InterPro" id="IPR000182">
    <property type="entry name" value="GNAT_dom"/>
</dbReference>
<organism evidence="2 3">
    <name type="scientific">Sediminibacillus halophilus</name>
    <dbReference type="NCBI Taxonomy" id="482461"/>
    <lineage>
        <taxon>Bacteria</taxon>
        <taxon>Bacillati</taxon>
        <taxon>Bacillota</taxon>
        <taxon>Bacilli</taxon>
        <taxon>Bacillales</taxon>
        <taxon>Bacillaceae</taxon>
        <taxon>Sediminibacillus</taxon>
    </lineage>
</organism>
<accession>A0A1G9VWW3</accession>
<dbReference type="OrthoDB" id="9799321at2"/>
<reference evidence="3" key="1">
    <citation type="submission" date="2016-10" db="EMBL/GenBank/DDBJ databases">
        <authorList>
            <person name="Varghese N."/>
            <person name="Submissions S."/>
        </authorList>
    </citation>
    <scope>NUCLEOTIDE SEQUENCE [LARGE SCALE GENOMIC DNA]</scope>
    <source>
        <strain evidence="3">CGMCC 1.6199</strain>
    </source>
</reference>